<feature type="domain" description="MacB-like periplasmic core" evidence="8">
    <location>
        <begin position="20"/>
        <end position="240"/>
    </location>
</feature>
<feature type="transmembrane region" description="Helical" evidence="6">
    <location>
        <begin position="734"/>
        <end position="754"/>
    </location>
</feature>
<reference evidence="9 10" key="1">
    <citation type="submission" date="2021-05" db="EMBL/GenBank/DDBJ databases">
        <title>A Polyphasic approach of four new species of the genus Ohtaekwangia: Ohtaekwangia histidinii sp. nov., Ohtaekwangia cretensis sp. nov., Ohtaekwangia indiensis sp. nov., Ohtaekwangia reichenbachii sp. nov. from diverse environment.</title>
        <authorList>
            <person name="Octaviana S."/>
        </authorList>
    </citation>
    <scope>NUCLEOTIDE SEQUENCE [LARGE SCALE GENOMIC DNA]</scope>
    <source>
        <strain evidence="9 10">PWU4</strain>
    </source>
</reference>
<dbReference type="GO" id="GO:0005886">
    <property type="term" value="C:plasma membrane"/>
    <property type="evidence" value="ECO:0007669"/>
    <property type="project" value="UniProtKB-SubCell"/>
</dbReference>
<keyword evidence="3 6" id="KW-0812">Transmembrane</keyword>
<feature type="transmembrane region" description="Helical" evidence="6">
    <location>
        <begin position="682"/>
        <end position="707"/>
    </location>
</feature>
<feature type="transmembrane region" description="Helical" evidence="6">
    <location>
        <begin position="766"/>
        <end position="786"/>
    </location>
</feature>
<gene>
    <name evidence="9" type="ORF">KK083_01835</name>
</gene>
<dbReference type="PANTHER" id="PTHR30572">
    <property type="entry name" value="MEMBRANE COMPONENT OF TRANSPORTER-RELATED"/>
    <property type="match status" value="1"/>
</dbReference>
<evidence type="ECO:0000313" key="9">
    <source>
        <dbReference type="EMBL" id="MBT1695597.1"/>
    </source>
</evidence>
<protein>
    <submittedName>
        <fullName evidence="9">ABC transporter permease</fullName>
    </submittedName>
</protein>
<feature type="domain" description="ABC3 transporter permease C-terminal" evidence="7">
    <location>
        <begin position="685"/>
        <end position="786"/>
    </location>
</feature>
<dbReference type="EMBL" id="JAHESF010000002">
    <property type="protein sequence ID" value="MBT1695597.1"/>
    <property type="molecule type" value="Genomic_DNA"/>
</dbReference>
<keyword evidence="5 6" id="KW-0472">Membrane</keyword>
<feature type="domain" description="ABC3 transporter permease C-terminal" evidence="7">
    <location>
        <begin position="287"/>
        <end position="402"/>
    </location>
</feature>
<dbReference type="RefSeq" id="WP_254160084.1">
    <property type="nucleotide sequence ID" value="NZ_JAHESF010000002.1"/>
</dbReference>
<feature type="transmembrane region" description="Helical" evidence="6">
    <location>
        <begin position="426"/>
        <end position="445"/>
    </location>
</feature>
<feature type="transmembrane region" description="Helical" evidence="6">
    <location>
        <begin position="336"/>
        <end position="362"/>
    </location>
</feature>
<dbReference type="AlphaFoldDB" id="A0AAP2DI21"/>
<name>A0AAP2DI21_9BACT</name>
<dbReference type="Pfam" id="PF12704">
    <property type="entry name" value="MacB_PCD"/>
    <property type="match status" value="2"/>
</dbReference>
<evidence type="ECO:0000256" key="2">
    <source>
        <dbReference type="ARBA" id="ARBA00022475"/>
    </source>
</evidence>
<proteinExistence type="predicted"/>
<organism evidence="9 10">
    <name type="scientific">Chryseosolibacter histidini</name>
    <dbReference type="NCBI Taxonomy" id="2782349"/>
    <lineage>
        <taxon>Bacteria</taxon>
        <taxon>Pseudomonadati</taxon>
        <taxon>Bacteroidota</taxon>
        <taxon>Cytophagia</taxon>
        <taxon>Cytophagales</taxon>
        <taxon>Chryseotaleaceae</taxon>
        <taxon>Chryseosolibacter</taxon>
    </lineage>
</organism>
<evidence type="ECO:0000256" key="4">
    <source>
        <dbReference type="ARBA" id="ARBA00022989"/>
    </source>
</evidence>
<comment type="subcellular location">
    <subcellularLocation>
        <location evidence="1">Cell membrane</location>
        <topology evidence="1">Multi-pass membrane protein</topology>
    </subcellularLocation>
</comment>
<dbReference type="InterPro" id="IPR003838">
    <property type="entry name" value="ABC3_permease_C"/>
</dbReference>
<evidence type="ECO:0000259" key="8">
    <source>
        <dbReference type="Pfam" id="PF12704"/>
    </source>
</evidence>
<feature type="transmembrane region" description="Helical" evidence="6">
    <location>
        <begin position="282"/>
        <end position="303"/>
    </location>
</feature>
<dbReference type="GO" id="GO:0022857">
    <property type="term" value="F:transmembrane transporter activity"/>
    <property type="evidence" value="ECO:0007669"/>
    <property type="project" value="TreeGrafter"/>
</dbReference>
<evidence type="ECO:0000259" key="7">
    <source>
        <dbReference type="Pfam" id="PF02687"/>
    </source>
</evidence>
<evidence type="ECO:0000256" key="6">
    <source>
        <dbReference type="SAM" id="Phobius"/>
    </source>
</evidence>
<dbReference type="Proteomes" id="UP001319200">
    <property type="component" value="Unassembled WGS sequence"/>
</dbReference>
<evidence type="ECO:0000313" key="10">
    <source>
        <dbReference type="Proteomes" id="UP001319200"/>
    </source>
</evidence>
<comment type="caution">
    <text evidence="9">The sequence shown here is derived from an EMBL/GenBank/DDBJ whole genome shotgun (WGS) entry which is preliminary data.</text>
</comment>
<dbReference type="InterPro" id="IPR025857">
    <property type="entry name" value="MacB_PCD"/>
</dbReference>
<accession>A0AAP2DI21</accession>
<dbReference type="Pfam" id="PF02687">
    <property type="entry name" value="FtsX"/>
    <property type="match status" value="2"/>
</dbReference>
<keyword evidence="2" id="KW-1003">Cell membrane</keyword>
<dbReference type="PANTHER" id="PTHR30572:SF18">
    <property type="entry name" value="ABC-TYPE MACROLIDE FAMILY EXPORT SYSTEM PERMEASE COMPONENT 2"/>
    <property type="match status" value="1"/>
</dbReference>
<feature type="domain" description="MacB-like periplasmic core" evidence="8">
    <location>
        <begin position="432"/>
        <end position="605"/>
    </location>
</feature>
<sequence length="805" mass="90841">MFRNYFKVIYRNLIRQKTYSVINILGLSAGLAVAMIIMQYVSYEKSYDRFHHNSANIYRVALAYRTDFDAAANAPTGDALMHEYAEVRRYVRITPEYGRVVLNYDGNIFEEQKVYYADPTFFTMLDFKLIAGDTSTALREPGSIVLSRSSAEKYFGTMAQWKESPLNKLVRINNGALMKVTGIMEDISDNSHFKANAMIAFAEFERQNPQIKDHWQWNDFYTYIELAPGTDYKALEAKLPAFVKKYMVKDPQARLMLQPLEDIHLHSNIAYELDVNGSAQSVYFLTVISVMILLIAWVNYINLSTARGEGRSKEVSIRKVNGASRREVMMQFLLEAFYMNLIAVVLAIGIVQLTMPLLGALLEKPLKFSLLSDMRFLGGLGLLYLAGSLLSGLYPAIILSAFQPLRVLKSSSASLTKGKSVLRQALVVFQFIMSVGLITGTMIVMNQMQYMRTKDLGFSYDKTLIVNAPSTLQNDTVFLTRYRYFAQKAKEDPAIGEIAVSSAIPGKSYNDVDTHGGIALWGNNENDARLAFLSYRVDENFIDVYGMKLIAGRNFTDVAVNTDSFLIVTRKGAEHFGFNDPAEIIGKKVNYWGKKKEIVGVVENYHHKSLKNNFEPMIFRNTVNGPLYISLKLSSTNVPMQQVIGRLEQHWQAIYPENPFIYSFLDTHVANQYKADSQFTRIFTVFAFFSIAISCLGLFGLVSYTVTVRIKEIGIRKVLGASITNIMLLFSKDYVTLLLVASVIGIPAAYYLLTMWLENFAYRAPLSWWLFASPALVVGIFAMIAVSGQILKAALVNPVNTLRQE</sequence>
<evidence type="ECO:0000256" key="1">
    <source>
        <dbReference type="ARBA" id="ARBA00004651"/>
    </source>
</evidence>
<dbReference type="InterPro" id="IPR050250">
    <property type="entry name" value="Macrolide_Exporter_MacB"/>
</dbReference>
<keyword evidence="10" id="KW-1185">Reference proteome</keyword>
<evidence type="ECO:0000256" key="3">
    <source>
        <dbReference type="ARBA" id="ARBA00022692"/>
    </source>
</evidence>
<feature type="transmembrane region" description="Helical" evidence="6">
    <location>
        <begin position="382"/>
        <end position="405"/>
    </location>
</feature>
<evidence type="ECO:0000256" key="5">
    <source>
        <dbReference type="ARBA" id="ARBA00023136"/>
    </source>
</evidence>
<feature type="transmembrane region" description="Helical" evidence="6">
    <location>
        <begin position="21"/>
        <end position="41"/>
    </location>
</feature>
<keyword evidence="4 6" id="KW-1133">Transmembrane helix</keyword>